<gene>
    <name evidence="1" type="ORF">M9Y10_017764</name>
</gene>
<dbReference type="EMBL" id="JAPFFF010000023">
    <property type="protein sequence ID" value="KAK8852774.1"/>
    <property type="molecule type" value="Genomic_DNA"/>
</dbReference>
<reference evidence="1 2" key="1">
    <citation type="submission" date="2024-04" db="EMBL/GenBank/DDBJ databases">
        <title>Tritrichomonas musculus Genome.</title>
        <authorList>
            <person name="Alves-Ferreira E."/>
            <person name="Grigg M."/>
            <person name="Lorenzi H."/>
            <person name="Galac M."/>
        </authorList>
    </citation>
    <scope>NUCLEOTIDE SEQUENCE [LARGE SCALE GENOMIC DNA]</scope>
    <source>
        <strain evidence="1 2">EAF2021</strain>
    </source>
</reference>
<name>A0ABR2HW19_9EUKA</name>
<evidence type="ECO:0000313" key="2">
    <source>
        <dbReference type="Proteomes" id="UP001470230"/>
    </source>
</evidence>
<dbReference type="InterPro" id="IPR026906">
    <property type="entry name" value="LRR_5"/>
</dbReference>
<evidence type="ECO:0000313" key="1">
    <source>
        <dbReference type="EMBL" id="KAK8852774.1"/>
    </source>
</evidence>
<proteinExistence type="predicted"/>
<evidence type="ECO:0008006" key="3">
    <source>
        <dbReference type="Google" id="ProtNLM"/>
    </source>
</evidence>
<organism evidence="1 2">
    <name type="scientific">Tritrichomonas musculus</name>
    <dbReference type="NCBI Taxonomy" id="1915356"/>
    <lineage>
        <taxon>Eukaryota</taxon>
        <taxon>Metamonada</taxon>
        <taxon>Parabasalia</taxon>
        <taxon>Tritrichomonadida</taxon>
        <taxon>Tritrichomonadidae</taxon>
        <taxon>Tritrichomonas</taxon>
    </lineage>
</organism>
<comment type="caution">
    <text evidence="1">The sequence shown here is derived from an EMBL/GenBank/DDBJ whole genome shotgun (WGS) entry which is preliminary data.</text>
</comment>
<dbReference type="InterPro" id="IPR032675">
    <property type="entry name" value="LRR_dom_sf"/>
</dbReference>
<protein>
    <recommendedName>
        <fullName evidence="3">Leucine-rich repeat domain-containing protein</fullName>
    </recommendedName>
</protein>
<dbReference type="Pfam" id="PF13306">
    <property type="entry name" value="LRR_5"/>
    <property type="match status" value="1"/>
</dbReference>
<keyword evidence="2" id="KW-1185">Reference proteome</keyword>
<dbReference type="Proteomes" id="UP001470230">
    <property type="component" value="Unassembled WGS sequence"/>
</dbReference>
<sequence length="142" mass="16031">MNDEWCISAKKMSHVEVEPGNGMHSSVIDKSDINNKDYDTLVFWTPESVGAKIPKTIKIIGKRAFLRSNIASILIQANVRRICERAFYECRHLSKVVLEPNSELQAIEKEAFKGTHITNVQIPASTIELKDGWCIGLKMWGT</sequence>
<dbReference type="Gene3D" id="3.80.10.10">
    <property type="entry name" value="Ribonuclease Inhibitor"/>
    <property type="match status" value="1"/>
</dbReference>
<accession>A0ABR2HW19</accession>